<dbReference type="AlphaFoldDB" id="A0A9Q0W8E6"/>
<dbReference type="Gene3D" id="3.50.70.10">
    <property type="match status" value="1"/>
</dbReference>
<reference evidence="1" key="1">
    <citation type="submission" date="2022-11" db="EMBL/GenBank/DDBJ databases">
        <authorList>
            <person name="Hyden B.L."/>
            <person name="Feng K."/>
            <person name="Yates T."/>
            <person name="Jawdy S."/>
            <person name="Smart L.B."/>
            <person name="Muchero W."/>
        </authorList>
    </citation>
    <scope>NUCLEOTIDE SEQUENCE</scope>
    <source>
        <tissue evidence="1">Shoot tip</tissue>
    </source>
</reference>
<dbReference type="PANTHER" id="PTHR47588:SF1">
    <property type="entry name" value="CHALCONE--FLAVANONE ISOMERASE 3-RELATED"/>
    <property type="match status" value="1"/>
</dbReference>
<dbReference type="Proteomes" id="UP001151752">
    <property type="component" value="Chromosome 19"/>
</dbReference>
<reference evidence="1" key="2">
    <citation type="journal article" date="2023" name="Int. J. Mol. Sci.">
        <title>De Novo Assembly and Annotation of 11 Diverse Shrub Willow (Salix) Genomes Reveals Novel Gene Organization in Sex-Linked Regions.</title>
        <authorList>
            <person name="Hyden B."/>
            <person name="Feng K."/>
            <person name="Yates T.B."/>
            <person name="Jawdy S."/>
            <person name="Cereghino C."/>
            <person name="Smart L.B."/>
            <person name="Muchero W."/>
        </authorList>
    </citation>
    <scope>NUCLEOTIDE SEQUENCE</scope>
    <source>
        <tissue evidence="1">Shoot tip</tissue>
    </source>
</reference>
<comment type="caution">
    <text evidence="1">The sequence shown here is derived from an EMBL/GenBank/DDBJ whole genome shotgun (WGS) entry which is preliminary data.</text>
</comment>
<dbReference type="EMBL" id="JAPFFM010000005">
    <property type="protein sequence ID" value="KAJ6762294.1"/>
    <property type="molecule type" value="Genomic_DNA"/>
</dbReference>
<accession>A0A9Q0W8E6</accession>
<name>A0A9Q0W8E6_9ROSI</name>
<dbReference type="InterPro" id="IPR016088">
    <property type="entry name" value="Chalcone_isomerase_3-sand"/>
</dbReference>
<gene>
    <name evidence="1" type="ORF">OIU74_024903</name>
</gene>
<evidence type="ECO:0000313" key="2">
    <source>
        <dbReference type="Proteomes" id="UP001151752"/>
    </source>
</evidence>
<keyword evidence="2" id="KW-1185">Reference proteome</keyword>
<dbReference type="PANTHER" id="PTHR47588">
    <property type="entry name" value="CHALCONE--FLAVONONE ISOMERASE 3-RELATED"/>
    <property type="match status" value="1"/>
</dbReference>
<proteinExistence type="predicted"/>
<organism evidence="1 2">
    <name type="scientific">Salix koriyanagi</name>
    <dbReference type="NCBI Taxonomy" id="2511006"/>
    <lineage>
        <taxon>Eukaryota</taxon>
        <taxon>Viridiplantae</taxon>
        <taxon>Streptophyta</taxon>
        <taxon>Embryophyta</taxon>
        <taxon>Tracheophyta</taxon>
        <taxon>Spermatophyta</taxon>
        <taxon>Magnoliopsida</taxon>
        <taxon>eudicotyledons</taxon>
        <taxon>Gunneridae</taxon>
        <taxon>Pentapetalae</taxon>
        <taxon>rosids</taxon>
        <taxon>fabids</taxon>
        <taxon>Malpighiales</taxon>
        <taxon>Salicaceae</taxon>
        <taxon>Saliceae</taxon>
        <taxon>Salix</taxon>
    </lineage>
</organism>
<sequence>MKKNSIITFYFPSTSPTAEIGFSTEGKEESKFKVENANVVDTIKTLVLRVELEGFQLQPYPALLLPFLPSLLNENGIMGFVVYYVCDFSCLKLYHQGVRLLVLPDLGPNKILVSL</sequence>
<protein>
    <submittedName>
        <fullName evidence="1">Uncharacterized protein</fullName>
    </submittedName>
</protein>
<evidence type="ECO:0000313" key="1">
    <source>
        <dbReference type="EMBL" id="KAJ6762294.1"/>
    </source>
</evidence>
<dbReference type="InterPro" id="IPR044191">
    <property type="entry name" value="CHI3-like"/>
</dbReference>